<dbReference type="Gene3D" id="3.30.1490.20">
    <property type="entry name" value="ATP-grasp fold, A domain"/>
    <property type="match status" value="1"/>
</dbReference>
<dbReference type="PANTHER" id="PTHR11815:SF1">
    <property type="entry name" value="SUCCINATE--COA LIGASE [ADP-FORMING] SUBUNIT BETA, MITOCHONDRIAL"/>
    <property type="match status" value="1"/>
</dbReference>
<evidence type="ECO:0000256" key="11">
    <source>
        <dbReference type="ARBA" id="ARBA00022840"/>
    </source>
</evidence>
<evidence type="ECO:0000256" key="9">
    <source>
        <dbReference type="ARBA" id="ARBA00022741"/>
    </source>
</evidence>
<dbReference type="CDD" id="cd06445">
    <property type="entry name" value="ATase"/>
    <property type="match status" value="1"/>
</dbReference>
<dbReference type="EC" id="6.2.1.5" evidence="17"/>
<evidence type="ECO:0000256" key="15">
    <source>
        <dbReference type="ARBA" id="ARBA00049348"/>
    </source>
</evidence>
<dbReference type="InterPro" id="IPR013650">
    <property type="entry name" value="ATP-grasp_succ-CoA_synth-type"/>
</dbReference>
<keyword evidence="17" id="KW-0496">Mitochondrion</keyword>
<comment type="catalytic activity">
    <reaction evidence="1">
        <text>a 4-O-methyl-thymidine in DNA + L-cysteinyl-[protein] = a thymidine in DNA + S-methyl-L-cysteinyl-[protein]</text>
        <dbReference type="Rhea" id="RHEA:53428"/>
        <dbReference type="Rhea" id="RHEA-COMP:10131"/>
        <dbReference type="Rhea" id="RHEA-COMP:10132"/>
        <dbReference type="Rhea" id="RHEA-COMP:13555"/>
        <dbReference type="Rhea" id="RHEA-COMP:13556"/>
        <dbReference type="ChEBI" id="CHEBI:29950"/>
        <dbReference type="ChEBI" id="CHEBI:82612"/>
        <dbReference type="ChEBI" id="CHEBI:137386"/>
        <dbReference type="ChEBI" id="CHEBI:137387"/>
        <dbReference type="EC" id="2.1.1.63"/>
    </reaction>
</comment>
<dbReference type="SUPFAM" id="SSF56059">
    <property type="entry name" value="Glutathione synthetase ATP-binding domain-like"/>
    <property type="match status" value="1"/>
</dbReference>
<feature type="binding site" evidence="17">
    <location>
        <begin position="792"/>
        <end position="794"/>
    </location>
    <ligand>
        <name>substrate</name>
        <note>ligand shared with subunit alpha</note>
    </ligand>
</feature>
<feature type="compositionally biased region" description="Low complexity" evidence="19">
    <location>
        <begin position="73"/>
        <end position="83"/>
    </location>
</feature>
<evidence type="ECO:0000256" key="5">
    <source>
        <dbReference type="ARBA" id="ARBA00022598"/>
    </source>
</evidence>
<dbReference type="GO" id="GO:0005739">
    <property type="term" value="C:mitochondrion"/>
    <property type="evidence" value="ECO:0007669"/>
    <property type="project" value="UniProtKB-SubCell"/>
</dbReference>
<evidence type="ECO:0000256" key="13">
    <source>
        <dbReference type="ARBA" id="ARBA00022946"/>
    </source>
</evidence>
<feature type="domain" description="ATP-grasp" evidence="20">
    <location>
        <begin position="473"/>
        <end position="700"/>
    </location>
</feature>
<keyword evidence="6" id="KW-0489">Methyltransferase</keyword>
<dbReference type="Gene3D" id="3.30.470.20">
    <property type="entry name" value="ATP-grasp fold, B domain"/>
    <property type="match status" value="1"/>
</dbReference>
<dbReference type="Pfam" id="PF00549">
    <property type="entry name" value="Ligase_CoA"/>
    <property type="match status" value="1"/>
</dbReference>
<feature type="binding site" evidence="17">
    <location>
        <position position="670"/>
    </location>
    <ligand>
        <name>Mg(2+)</name>
        <dbReference type="ChEBI" id="CHEBI:18420"/>
    </ligand>
</feature>
<evidence type="ECO:0000256" key="6">
    <source>
        <dbReference type="ARBA" id="ARBA00022603"/>
    </source>
</evidence>
<comment type="similarity">
    <text evidence="3">Belongs to the MGMT family.</text>
</comment>
<comment type="catalytic activity">
    <reaction evidence="17">
        <text>succinate + ATP + CoA = succinyl-CoA + ADP + phosphate</text>
        <dbReference type="Rhea" id="RHEA:17661"/>
        <dbReference type="ChEBI" id="CHEBI:30031"/>
        <dbReference type="ChEBI" id="CHEBI:30616"/>
        <dbReference type="ChEBI" id="CHEBI:43474"/>
        <dbReference type="ChEBI" id="CHEBI:57287"/>
        <dbReference type="ChEBI" id="CHEBI:57292"/>
        <dbReference type="ChEBI" id="CHEBI:456216"/>
        <dbReference type="EC" id="6.2.1.5"/>
    </reaction>
</comment>
<feature type="compositionally biased region" description="Pro residues" evidence="19">
    <location>
        <begin position="114"/>
        <end position="124"/>
    </location>
</feature>
<dbReference type="PROSITE" id="PS01217">
    <property type="entry name" value="SUCCINYL_COA_LIG_3"/>
    <property type="match status" value="1"/>
</dbReference>
<dbReference type="GO" id="GO:0005524">
    <property type="term" value="F:ATP binding"/>
    <property type="evidence" value="ECO:0007669"/>
    <property type="project" value="UniProtKB-UniRule"/>
</dbReference>
<dbReference type="PANTHER" id="PTHR11815">
    <property type="entry name" value="SUCCINYL-COA SYNTHETASE BETA CHAIN"/>
    <property type="match status" value="1"/>
</dbReference>
<feature type="binding site" evidence="17">
    <location>
        <position position="735"/>
    </location>
    <ligand>
        <name>substrate</name>
        <note>ligand shared with subunit alpha</note>
    </ligand>
</feature>
<dbReference type="NCBIfam" id="NF001913">
    <property type="entry name" value="PRK00696.1"/>
    <property type="match status" value="1"/>
</dbReference>
<dbReference type="Proteomes" id="UP000028045">
    <property type="component" value="Unassembled WGS sequence"/>
</dbReference>
<evidence type="ECO:0000256" key="1">
    <source>
        <dbReference type="ARBA" id="ARBA00001286"/>
    </source>
</evidence>
<keyword evidence="8 17" id="KW-0479">Metal-binding</keyword>
<dbReference type="GO" id="GO:0004775">
    <property type="term" value="F:succinate-CoA ligase (ADP-forming) activity"/>
    <property type="evidence" value="ECO:0007669"/>
    <property type="project" value="UniProtKB-UniRule"/>
</dbReference>
<feature type="region of interest" description="Disordered" evidence="19">
    <location>
        <begin position="264"/>
        <end position="287"/>
    </location>
</feature>
<gene>
    <name evidence="21" type="ORF">S7711_02071</name>
</gene>
<dbReference type="OrthoDB" id="1552at2759"/>
<dbReference type="InterPro" id="IPR001497">
    <property type="entry name" value="MethylDNA_cys_MeTrfase_AS"/>
</dbReference>
<keyword evidence="4 17" id="KW-0816">Tricarboxylic acid cycle</keyword>
<comment type="cofactor">
    <cofactor evidence="17">
        <name>Mg(2+)</name>
        <dbReference type="ChEBI" id="CHEBI:18420"/>
    </cofactor>
    <text evidence="17">Binds 1 Mg(2+) ion per subunit.</text>
</comment>
<keyword evidence="22" id="KW-1185">Reference proteome</keyword>
<name>A0A084AW57_STACB</name>
<dbReference type="UniPathway" id="UPA00223">
    <property type="reaction ID" value="UER00999"/>
</dbReference>
<dbReference type="GO" id="GO:0032259">
    <property type="term" value="P:methylation"/>
    <property type="evidence" value="ECO:0007669"/>
    <property type="project" value="UniProtKB-KW"/>
</dbReference>
<sequence length="875" mass="95098">MTHLNNSPSRSTTYERNTTPDSAILSFQARPYESFDTVMIAPRFVASLALRQARCLAIRQASTSRLAFYHSYSMPTTESSTSTAAPRNDDVPETSITMPPPSNKPVPEVHETRPPPGTSPPPPQAAEQAPQTQKPAPSSRPRSTLRRPRKAAMKLTPAAVEQLRSLLEGPEPKLIKVGVRNRGCSGLAYHLEYVDKPGAFDELIEQDGVKVLVDSKALFSIIGSEMDWKEDKLNQRFVFHNPNIIHSIASNQDQSLPGTMAITKKQKPHTVKNARPNTLSTTANPVVSTTSTDPQLALISASQRTAFEKRVWTALCQIPRGSVTTYGLLAAHLGTSPRAVGNALRRNPFAPAVPCHRVVATGGTLGGFKGSWPRDGEGITITEKKKLLKEEGLYADTPEAHVVGASDFAVTTIDRTRPPKKKPSHQNDEKNRYPDAMFKLGRSRAVASALNASRAQIAAGQRRNLSIHEYLSADLLRQYGVGVPKGANAKTAAEAKQVAKDIGTDDMVIKAQVLAGGRGKGTFDNGLKGGVRVIYSPTEAEMFANQMIGHKLVTKQTGAAGRLCSSVYICERKFARREFYLAILMDRASQGPVIVSSSQGGMDIETVAKENPDAITTTYIDIKQGVTDEIARDIATKLGFSEQCIEEARDTIQKLYKIFLEKDSTQIEINPLSETSDHQVLCMDAKFGFDDNAEFRQKEIFEWRDTTQEDPEEVRAAQSGLNFIKLDGDIGCLVNGAGLAMATMDIIKLNGGQPANFLDVGGGATPAAIKEAFELITSDPKVSAIFVNIFGGIVRCDHIATGLINTAETLNLKIPIIARLQGTNVEQAHKLINESGMKIFSIDDLQSAAEKSVQLSKMVKLARDIDVGVEFTLGI</sequence>
<comment type="similarity">
    <text evidence="17 18">Belongs to the succinate/malate CoA ligase beta subunit family.</text>
</comment>
<evidence type="ECO:0000313" key="22">
    <source>
        <dbReference type="Proteomes" id="UP000028045"/>
    </source>
</evidence>
<dbReference type="Pfam" id="PF01035">
    <property type="entry name" value="DNA_binding_1"/>
    <property type="match status" value="1"/>
</dbReference>
<comment type="function">
    <text evidence="17">Succinyl-CoA synthetase functions in the citric acid cycle (TCA), coupling the hydrolysis of succinyl-CoA to the synthesis of ATP and thus represents the only step of substrate-level phosphorylation in the TCA. The beta subunit provides nucleotide specificity of the enzyme and binds the substrate succinate, while the binding sites for coenzyme A and phosphate are found in the alpha subunit.</text>
</comment>
<dbReference type="GO" id="GO:0051536">
    <property type="term" value="F:iron-sulfur cluster binding"/>
    <property type="evidence" value="ECO:0007669"/>
    <property type="project" value="InterPro"/>
</dbReference>
<dbReference type="FunFam" id="3.30.470.20:FF:000002">
    <property type="entry name" value="Succinate--CoA ligase [ADP-forming] subunit beta"/>
    <property type="match status" value="1"/>
</dbReference>
<evidence type="ECO:0000256" key="3">
    <source>
        <dbReference type="ARBA" id="ARBA00008711"/>
    </source>
</evidence>
<organism evidence="21 22">
    <name type="scientific">Stachybotrys chartarum (strain CBS 109288 / IBT 7711)</name>
    <name type="common">Toxic black mold</name>
    <name type="synonym">Stilbospora chartarum</name>
    <dbReference type="NCBI Taxonomy" id="1280523"/>
    <lineage>
        <taxon>Eukaryota</taxon>
        <taxon>Fungi</taxon>
        <taxon>Dikarya</taxon>
        <taxon>Ascomycota</taxon>
        <taxon>Pezizomycotina</taxon>
        <taxon>Sordariomycetes</taxon>
        <taxon>Hypocreomycetidae</taxon>
        <taxon>Hypocreales</taxon>
        <taxon>Stachybotryaceae</taxon>
        <taxon>Stachybotrys</taxon>
    </lineage>
</organism>
<evidence type="ECO:0000256" key="8">
    <source>
        <dbReference type="ARBA" id="ARBA00022723"/>
    </source>
</evidence>
<dbReference type="Gene3D" id="2.60.300.12">
    <property type="entry name" value="HesB-like domain"/>
    <property type="match status" value="1"/>
</dbReference>
<dbReference type="Pfam" id="PF08442">
    <property type="entry name" value="ATP-grasp_2"/>
    <property type="match status" value="1"/>
</dbReference>
<evidence type="ECO:0000256" key="16">
    <source>
        <dbReference type="ARBA" id="ARBA00063570"/>
    </source>
</evidence>
<dbReference type="InterPro" id="IPR011761">
    <property type="entry name" value="ATP-grasp"/>
</dbReference>
<feature type="binding site" evidence="17">
    <location>
        <position position="510"/>
    </location>
    <ligand>
        <name>ATP</name>
        <dbReference type="ChEBI" id="CHEBI:30616"/>
    </ligand>
</feature>
<evidence type="ECO:0000256" key="12">
    <source>
        <dbReference type="ARBA" id="ARBA00022842"/>
    </source>
</evidence>
<dbReference type="NCBIfam" id="TIGR00589">
    <property type="entry name" value="ogt"/>
    <property type="match status" value="1"/>
</dbReference>
<feature type="binding site" evidence="17">
    <location>
        <position position="684"/>
    </location>
    <ligand>
        <name>Mg(2+)</name>
        <dbReference type="ChEBI" id="CHEBI:18420"/>
    </ligand>
</feature>
<dbReference type="InterPro" id="IPR017866">
    <property type="entry name" value="Succ-CoA_synthase_bsu_CS"/>
</dbReference>
<feature type="compositionally biased region" description="Basic residues" evidence="19">
    <location>
        <begin position="143"/>
        <end position="152"/>
    </location>
</feature>
<evidence type="ECO:0000256" key="19">
    <source>
        <dbReference type="SAM" id="MobiDB-lite"/>
    </source>
</evidence>
<feature type="binding site" evidence="17">
    <location>
        <position position="578"/>
    </location>
    <ligand>
        <name>ATP</name>
        <dbReference type="ChEBI" id="CHEBI:30616"/>
    </ligand>
</feature>
<keyword evidence="12 17" id="KW-0460">Magnesium</keyword>
<keyword evidence="9 17" id="KW-0547">Nucleotide-binding</keyword>
<evidence type="ECO:0000256" key="10">
    <source>
        <dbReference type="ARBA" id="ARBA00022763"/>
    </source>
</evidence>
<evidence type="ECO:0000256" key="17">
    <source>
        <dbReference type="HAMAP-Rule" id="MF_03219"/>
    </source>
</evidence>
<dbReference type="InterPro" id="IPR014048">
    <property type="entry name" value="MethylDNA_cys_MeTrfase_DNA-bd"/>
</dbReference>
<evidence type="ECO:0000259" key="20">
    <source>
        <dbReference type="PROSITE" id="PS50975"/>
    </source>
</evidence>
<dbReference type="SUPFAM" id="SSF89360">
    <property type="entry name" value="HesB-like domain"/>
    <property type="match status" value="1"/>
</dbReference>
<dbReference type="InterPro" id="IPR036388">
    <property type="entry name" value="WH-like_DNA-bd_sf"/>
</dbReference>
<feature type="region of interest" description="Disordered" evidence="19">
    <location>
        <begin position="73"/>
        <end position="154"/>
    </location>
</feature>
<dbReference type="InterPro" id="IPR035903">
    <property type="entry name" value="HesB-like_dom_sf"/>
</dbReference>
<accession>A0A084AW57</accession>
<dbReference type="PROSITE" id="PS50975">
    <property type="entry name" value="ATP_GRASP"/>
    <property type="match status" value="1"/>
</dbReference>
<reference evidence="21 22" key="1">
    <citation type="journal article" date="2014" name="BMC Genomics">
        <title>Comparative genome sequencing reveals chemotype-specific gene clusters in the toxigenic black mold Stachybotrys.</title>
        <authorList>
            <person name="Semeiks J."/>
            <person name="Borek D."/>
            <person name="Otwinowski Z."/>
            <person name="Grishin N.V."/>
        </authorList>
    </citation>
    <scope>NUCLEOTIDE SEQUENCE [LARGE SCALE GENOMIC DNA]</scope>
    <source>
        <strain evidence="22">CBS 109288 / IBT 7711</strain>
    </source>
</reference>
<evidence type="ECO:0000256" key="2">
    <source>
        <dbReference type="ARBA" id="ARBA00005064"/>
    </source>
</evidence>
<dbReference type="Gene3D" id="1.10.10.10">
    <property type="entry name" value="Winged helix-like DNA-binding domain superfamily/Winged helix DNA-binding domain"/>
    <property type="match status" value="1"/>
</dbReference>
<dbReference type="NCBIfam" id="TIGR00049">
    <property type="entry name" value="iron-sulfur cluster assembly accessory protein"/>
    <property type="match status" value="1"/>
</dbReference>
<keyword evidence="5 17" id="KW-0436">Ligase</keyword>
<dbReference type="GO" id="GO:0006104">
    <property type="term" value="P:succinyl-CoA metabolic process"/>
    <property type="evidence" value="ECO:0007669"/>
    <property type="project" value="TreeGrafter"/>
</dbReference>
<protein>
    <recommendedName>
        <fullName evidence="17">Succinate--CoA ligase [ADP-forming] subunit beta, mitochondrial</fullName>
        <ecNumber evidence="17">6.2.1.5</ecNumber>
    </recommendedName>
    <alternativeName>
        <fullName evidence="17">Succinyl-CoA synthetase beta chain</fullName>
        <shortName evidence="17">SCS-beta</shortName>
    </alternativeName>
</protein>
<dbReference type="Pfam" id="PF01521">
    <property type="entry name" value="Fe-S_biosyn"/>
    <property type="match status" value="1"/>
</dbReference>
<keyword evidence="13" id="KW-0809">Transit peptide</keyword>
<dbReference type="InterPro" id="IPR036217">
    <property type="entry name" value="MethylDNA_cys_MeTrfase_DNAb"/>
</dbReference>
<dbReference type="Gene3D" id="3.40.50.261">
    <property type="entry name" value="Succinyl-CoA synthetase domains"/>
    <property type="match status" value="1"/>
</dbReference>
<evidence type="ECO:0000256" key="14">
    <source>
        <dbReference type="ARBA" id="ARBA00023204"/>
    </source>
</evidence>
<evidence type="ECO:0000256" key="4">
    <source>
        <dbReference type="ARBA" id="ARBA00022532"/>
    </source>
</evidence>
<dbReference type="SUPFAM" id="SSF46767">
    <property type="entry name" value="Methylated DNA-protein cysteine methyltransferase, C-terminal domain"/>
    <property type="match status" value="1"/>
</dbReference>
<dbReference type="GO" id="GO:0006281">
    <property type="term" value="P:DNA repair"/>
    <property type="evidence" value="ECO:0007669"/>
    <property type="project" value="UniProtKB-KW"/>
</dbReference>
<dbReference type="GO" id="GO:0006099">
    <property type="term" value="P:tricarboxylic acid cycle"/>
    <property type="evidence" value="ECO:0007669"/>
    <property type="project" value="UniProtKB-UniRule"/>
</dbReference>
<dbReference type="FunFam" id="3.30.1490.20:FF:000004">
    <property type="entry name" value="Succinate--CoA ligase [ADP-forming] subunit beta, mitochondrial"/>
    <property type="match status" value="1"/>
</dbReference>
<keyword evidence="11 17" id="KW-0067">ATP-binding</keyword>
<dbReference type="HOGENOM" id="CLU_016020_0_0_1"/>
<comment type="pathway">
    <text evidence="2 17">Carbohydrate metabolism; tricarboxylic acid cycle; succinate from succinyl-CoA (ligase route): step 1/1.</text>
</comment>
<dbReference type="GO" id="GO:0016226">
    <property type="term" value="P:iron-sulfur cluster assembly"/>
    <property type="evidence" value="ECO:0007669"/>
    <property type="project" value="InterPro"/>
</dbReference>
<dbReference type="InterPro" id="IPR016092">
    <property type="entry name" value="ATAP"/>
</dbReference>
<feature type="compositionally biased region" description="Low complexity" evidence="19">
    <location>
        <begin position="125"/>
        <end position="142"/>
    </location>
</feature>
<dbReference type="InterPro" id="IPR000361">
    <property type="entry name" value="ATAP_core_dom"/>
</dbReference>
<evidence type="ECO:0000256" key="7">
    <source>
        <dbReference type="ARBA" id="ARBA00022679"/>
    </source>
</evidence>
<dbReference type="GO" id="GO:0000287">
    <property type="term" value="F:magnesium ion binding"/>
    <property type="evidence" value="ECO:0007669"/>
    <property type="project" value="UniProtKB-UniRule"/>
</dbReference>
<evidence type="ECO:0000256" key="18">
    <source>
        <dbReference type="RuleBase" id="RU361258"/>
    </source>
</evidence>
<evidence type="ECO:0000313" key="21">
    <source>
        <dbReference type="EMBL" id="KEY69536.1"/>
    </source>
</evidence>
<keyword evidence="7" id="KW-0808">Transferase</keyword>
<dbReference type="SUPFAM" id="SSF52210">
    <property type="entry name" value="Succinyl-CoA synthetase domains"/>
    <property type="match status" value="1"/>
</dbReference>
<comment type="catalytic activity">
    <reaction evidence="15">
        <text>a 6-O-methyl-2'-deoxyguanosine in DNA + L-cysteinyl-[protein] = S-methyl-L-cysteinyl-[protein] + a 2'-deoxyguanosine in DNA</text>
        <dbReference type="Rhea" id="RHEA:24000"/>
        <dbReference type="Rhea" id="RHEA-COMP:10131"/>
        <dbReference type="Rhea" id="RHEA-COMP:10132"/>
        <dbReference type="Rhea" id="RHEA-COMP:11367"/>
        <dbReference type="Rhea" id="RHEA-COMP:11368"/>
        <dbReference type="ChEBI" id="CHEBI:29950"/>
        <dbReference type="ChEBI" id="CHEBI:82612"/>
        <dbReference type="ChEBI" id="CHEBI:85445"/>
        <dbReference type="ChEBI" id="CHEBI:85448"/>
        <dbReference type="EC" id="2.1.1.63"/>
    </reaction>
</comment>
<proteinExistence type="inferred from homology"/>
<dbReference type="FunFam" id="3.40.50.261:FF:000001">
    <property type="entry name" value="Succinate--CoA ligase [ADP-forming] subunit beta"/>
    <property type="match status" value="1"/>
</dbReference>
<dbReference type="EMBL" id="KL648525">
    <property type="protein sequence ID" value="KEY69536.1"/>
    <property type="molecule type" value="Genomic_DNA"/>
</dbReference>
<dbReference type="NCBIfam" id="TIGR01016">
    <property type="entry name" value="sucCoAbeta"/>
    <property type="match status" value="1"/>
</dbReference>
<keyword evidence="10" id="KW-0227">DNA damage</keyword>
<dbReference type="GO" id="GO:0003908">
    <property type="term" value="F:methylated-DNA-[protein]-cysteine S-methyltransferase activity"/>
    <property type="evidence" value="ECO:0007669"/>
    <property type="project" value="UniProtKB-EC"/>
</dbReference>
<keyword evidence="14" id="KW-0234">DNA repair</keyword>
<dbReference type="InterPro" id="IPR005811">
    <property type="entry name" value="SUCC_ACL_C"/>
</dbReference>
<dbReference type="InterPro" id="IPR016102">
    <property type="entry name" value="Succinyl-CoA_synth-like"/>
</dbReference>
<dbReference type="AlphaFoldDB" id="A0A084AW57"/>
<dbReference type="InterPro" id="IPR005809">
    <property type="entry name" value="Succ_CoA_ligase-like_bsu"/>
</dbReference>
<dbReference type="HAMAP" id="MF_00558">
    <property type="entry name" value="Succ_CoA_beta"/>
    <property type="match status" value="1"/>
</dbReference>
<feature type="binding site" evidence="17">
    <location>
        <begin position="517"/>
        <end position="519"/>
    </location>
    <ligand>
        <name>ATP</name>
        <dbReference type="ChEBI" id="CHEBI:30616"/>
    </ligand>
</feature>
<feature type="compositionally biased region" description="Polar residues" evidence="19">
    <location>
        <begin position="275"/>
        <end position="287"/>
    </location>
</feature>
<comment type="subcellular location">
    <subcellularLocation>
        <location evidence="17">Mitochondrion</location>
    </subcellularLocation>
</comment>
<dbReference type="InterPro" id="IPR013815">
    <property type="entry name" value="ATP_grasp_subdomain_1"/>
</dbReference>
<dbReference type="GO" id="GO:0042709">
    <property type="term" value="C:succinate-CoA ligase complex"/>
    <property type="evidence" value="ECO:0007669"/>
    <property type="project" value="TreeGrafter"/>
</dbReference>
<comment type="subunit">
    <text evidence="16">Heterodimer of an alpha and a beta subunit. The beta subunit determines specificity for GTP.</text>
</comment>
<dbReference type="PROSITE" id="PS00374">
    <property type="entry name" value="MGMT"/>
    <property type="match status" value="1"/>
</dbReference>